<keyword evidence="3" id="KW-1185">Reference proteome</keyword>
<feature type="transmembrane region" description="Helical" evidence="1">
    <location>
        <begin position="24"/>
        <end position="46"/>
    </location>
</feature>
<dbReference type="AlphaFoldDB" id="W6USX2"/>
<evidence type="ECO:0000313" key="2">
    <source>
        <dbReference type="EMBL" id="EUB63781.1"/>
    </source>
</evidence>
<gene>
    <name evidence="2" type="ORF">EGR_01404</name>
</gene>
<name>W6USX2_ECHGR</name>
<dbReference type="EMBL" id="APAU02000005">
    <property type="protein sequence ID" value="EUB63781.1"/>
    <property type="molecule type" value="Genomic_DNA"/>
</dbReference>
<comment type="caution">
    <text evidence="2">The sequence shown here is derived from an EMBL/GenBank/DDBJ whole genome shotgun (WGS) entry which is preliminary data.</text>
</comment>
<organism evidence="2 3">
    <name type="scientific">Echinococcus granulosus</name>
    <name type="common">Hydatid tapeworm</name>
    <dbReference type="NCBI Taxonomy" id="6210"/>
    <lineage>
        <taxon>Eukaryota</taxon>
        <taxon>Metazoa</taxon>
        <taxon>Spiralia</taxon>
        <taxon>Lophotrochozoa</taxon>
        <taxon>Platyhelminthes</taxon>
        <taxon>Cestoda</taxon>
        <taxon>Eucestoda</taxon>
        <taxon>Cyclophyllidea</taxon>
        <taxon>Taeniidae</taxon>
        <taxon>Echinococcus</taxon>
        <taxon>Echinococcus granulosus group</taxon>
    </lineage>
</organism>
<dbReference type="KEGG" id="egl:EGR_01404"/>
<dbReference type="GeneID" id="36337119"/>
<dbReference type="Proteomes" id="UP000019149">
    <property type="component" value="Unassembled WGS sequence"/>
</dbReference>
<protein>
    <submittedName>
        <fullName evidence="2">Uncharacterized protein</fullName>
    </submittedName>
</protein>
<reference evidence="2 3" key="1">
    <citation type="journal article" date="2013" name="Nat. Genet.">
        <title>The genome of the hydatid tapeworm Echinococcus granulosus.</title>
        <authorList>
            <person name="Zheng H."/>
            <person name="Zhang W."/>
            <person name="Zhang L."/>
            <person name="Zhang Z."/>
            <person name="Li J."/>
            <person name="Lu G."/>
            <person name="Zhu Y."/>
            <person name="Wang Y."/>
            <person name="Huang Y."/>
            <person name="Liu J."/>
            <person name="Kang H."/>
            <person name="Chen J."/>
            <person name="Wang L."/>
            <person name="Chen A."/>
            <person name="Yu S."/>
            <person name="Gao Z."/>
            <person name="Jin L."/>
            <person name="Gu W."/>
            <person name="Wang Z."/>
            <person name="Zhao L."/>
            <person name="Shi B."/>
            <person name="Wen H."/>
            <person name="Lin R."/>
            <person name="Jones M.K."/>
            <person name="Brejova B."/>
            <person name="Vinar T."/>
            <person name="Zhao G."/>
            <person name="McManus D.P."/>
            <person name="Chen Z."/>
            <person name="Zhou Y."/>
            <person name="Wang S."/>
        </authorList>
    </citation>
    <scope>NUCLEOTIDE SEQUENCE [LARGE SCALE GENOMIC DNA]</scope>
</reference>
<keyword evidence="1" id="KW-1133">Transmembrane helix</keyword>
<dbReference type="CTD" id="36337119"/>
<sequence length="144" mass="16156">MGGLRRHRKSLPPPSNQVNLCKGVVTLIHFQKLPSIILLIVIIFHIKTRVISMLKVTSTLTLGQILGTKQKSQCSSVKNVIDFLTTYATLTANFLLQTLQKLIRIKLLQVIRRKISEMGAANYCSVSEHYYNTVFGSDSLEKAL</sequence>
<evidence type="ECO:0000256" key="1">
    <source>
        <dbReference type="SAM" id="Phobius"/>
    </source>
</evidence>
<proteinExistence type="predicted"/>
<keyword evidence="1" id="KW-0812">Transmembrane</keyword>
<evidence type="ECO:0000313" key="3">
    <source>
        <dbReference type="Proteomes" id="UP000019149"/>
    </source>
</evidence>
<dbReference type="RefSeq" id="XP_024354977.1">
    <property type="nucleotide sequence ID" value="XM_024490653.1"/>
</dbReference>
<keyword evidence="1" id="KW-0472">Membrane</keyword>
<accession>W6USX2</accession>